<dbReference type="AlphaFoldDB" id="A0AA41XD04"/>
<dbReference type="Gene3D" id="4.10.810.10">
    <property type="entry name" value="Virus Scaffolding Protein, Chain A"/>
    <property type="match status" value="1"/>
</dbReference>
<evidence type="ECO:0000313" key="3">
    <source>
        <dbReference type="Proteomes" id="UP001156102"/>
    </source>
</evidence>
<evidence type="ECO:0000313" key="2">
    <source>
        <dbReference type="EMBL" id="MCP8969826.1"/>
    </source>
</evidence>
<dbReference type="Pfam" id="PF08858">
    <property type="entry name" value="IDEAL"/>
    <property type="match status" value="1"/>
</dbReference>
<dbReference type="InterPro" id="IPR014957">
    <property type="entry name" value="IDEAL_dom"/>
</dbReference>
<organism evidence="2 3">
    <name type="scientific">Ectobacillus ponti</name>
    <dbReference type="NCBI Taxonomy" id="2961894"/>
    <lineage>
        <taxon>Bacteria</taxon>
        <taxon>Bacillati</taxon>
        <taxon>Bacillota</taxon>
        <taxon>Bacilli</taxon>
        <taxon>Bacillales</taxon>
        <taxon>Bacillaceae</taxon>
        <taxon>Ectobacillus</taxon>
    </lineage>
</organism>
<keyword evidence="3" id="KW-1185">Reference proteome</keyword>
<dbReference type="InterPro" id="IPR027393">
    <property type="entry name" value="Virus_scaffolding_prot_C"/>
</dbReference>
<accession>A0AA41XD04</accession>
<dbReference type="RefSeq" id="WP_254759748.1">
    <property type="nucleotide sequence ID" value="NZ_JANCLT010000008.1"/>
</dbReference>
<evidence type="ECO:0000259" key="1">
    <source>
        <dbReference type="SMART" id="SM00914"/>
    </source>
</evidence>
<sequence length="65" mass="7518">MKKDLLNTPKQSELDAMYSLFAQLVLDEAIHSFRKKQLQEKIDQSLAAGDKSTFLRLSKEYKQIS</sequence>
<name>A0AA41XD04_9BACI</name>
<reference evidence="2" key="1">
    <citation type="submission" date="2022-07" db="EMBL/GenBank/DDBJ databases">
        <authorList>
            <person name="Li W.-J."/>
            <person name="Deng Q.-Q."/>
        </authorList>
    </citation>
    <scope>NUCLEOTIDE SEQUENCE</scope>
    <source>
        <strain evidence="2">SYSU M60031</strain>
    </source>
</reference>
<dbReference type="Proteomes" id="UP001156102">
    <property type="component" value="Unassembled WGS sequence"/>
</dbReference>
<dbReference type="EMBL" id="JANCLT010000008">
    <property type="protein sequence ID" value="MCP8969826.1"/>
    <property type="molecule type" value="Genomic_DNA"/>
</dbReference>
<protein>
    <submittedName>
        <fullName evidence="2">IDEAL domain-containing protein</fullName>
    </submittedName>
</protein>
<gene>
    <name evidence="2" type="ORF">NK662_14955</name>
</gene>
<proteinExistence type="predicted"/>
<feature type="domain" description="IDEAL" evidence="1">
    <location>
        <begin position="25"/>
        <end position="61"/>
    </location>
</feature>
<dbReference type="SMART" id="SM00914">
    <property type="entry name" value="IDEAL"/>
    <property type="match status" value="1"/>
</dbReference>
<comment type="caution">
    <text evidence="2">The sequence shown here is derived from an EMBL/GenBank/DDBJ whole genome shotgun (WGS) entry which is preliminary data.</text>
</comment>